<dbReference type="PANTHER" id="PTHR30582:SF2">
    <property type="entry name" value="L,D-TRANSPEPTIDASE YCIB-RELATED"/>
    <property type="match status" value="1"/>
</dbReference>
<evidence type="ECO:0000256" key="6">
    <source>
        <dbReference type="ARBA" id="ARBA00023316"/>
    </source>
</evidence>
<name>A0A5P2UFS6_9ACTN</name>
<protein>
    <recommendedName>
        <fullName evidence="8">L,D-TPase catalytic domain-containing protein</fullName>
    </recommendedName>
</protein>
<organism evidence="9 10">
    <name type="scientific">Streptomyces subrutilus</name>
    <dbReference type="NCBI Taxonomy" id="36818"/>
    <lineage>
        <taxon>Bacteria</taxon>
        <taxon>Bacillati</taxon>
        <taxon>Actinomycetota</taxon>
        <taxon>Actinomycetes</taxon>
        <taxon>Kitasatosporales</taxon>
        <taxon>Streptomycetaceae</taxon>
        <taxon>Streptomyces</taxon>
    </lineage>
</organism>
<dbReference type="GO" id="GO:0008360">
    <property type="term" value="P:regulation of cell shape"/>
    <property type="evidence" value="ECO:0007669"/>
    <property type="project" value="UniProtKB-UniRule"/>
</dbReference>
<dbReference type="Proteomes" id="UP000326831">
    <property type="component" value="Chromosome"/>
</dbReference>
<feature type="domain" description="L,D-TPase catalytic" evidence="8">
    <location>
        <begin position="287"/>
        <end position="410"/>
    </location>
</feature>
<evidence type="ECO:0000256" key="3">
    <source>
        <dbReference type="ARBA" id="ARBA00022960"/>
    </source>
</evidence>
<dbReference type="OrthoDB" id="5242354at2"/>
<dbReference type="Gene3D" id="2.60.40.3710">
    <property type="match status" value="1"/>
</dbReference>
<evidence type="ECO:0000256" key="4">
    <source>
        <dbReference type="ARBA" id="ARBA00022984"/>
    </source>
</evidence>
<accession>A0A5P2UFS6</accession>
<dbReference type="Gene3D" id="2.60.40.3780">
    <property type="match status" value="1"/>
</dbReference>
<keyword evidence="3 7" id="KW-0133">Cell shape</keyword>
<dbReference type="GO" id="GO:0005576">
    <property type="term" value="C:extracellular region"/>
    <property type="evidence" value="ECO:0007669"/>
    <property type="project" value="TreeGrafter"/>
</dbReference>
<dbReference type="InterPro" id="IPR005490">
    <property type="entry name" value="LD_TPept_cat_dom"/>
</dbReference>
<evidence type="ECO:0000256" key="1">
    <source>
        <dbReference type="ARBA" id="ARBA00004752"/>
    </source>
</evidence>
<keyword evidence="4 7" id="KW-0573">Peptidoglycan synthesis</keyword>
<keyword evidence="10" id="KW-1185">Reference proteome</keyword>
<dbReference type="GO" id="GO:0016746">
    <property type="term" value="F:acyltransferase activity"/>
    <property type="evidence" value="ECO:0007669"/>
    <property type="project" value="UniProtKB-KW"/>
</dbReference>
<feature type="active site" description="Nucleophile" evidence="7">
    <location>
        <position position="386"/>
    </location>
</feature>
<evidence type="ECO:0000259" key="8">
    <source>
        <dbReference type="PROSITE" id="PS52029"/>
    </source>
</evidence>
<reference evidence="9 10" key="1">
    <citation type="submission" date="2017-09" db="EMBL/GenBank/DDBJ databases">
        <authorList>
            <person name="Lee N."/>
            <person name="Cho B.-K."/>
        </authorList>
    </citation>
    <scope>NUCLEOTIDE SEQUENCE [LARGE SCALE GENOMIC DNA]</scope>
    <source>
        <strain evidence="9 10">ATCC 27467</strain>
    </source>
</reference>
<gene>
    <name evidence="9" type="ORF">CP968_07170</name>
</gene>
<evidence type="ECO:0000313" key="10">
    <source>
        <dbReference type="Proteomes" id="UP000326831"/>
    </source>
</evidence>
<evidence type="ECO:0000256" key="5">
    <source>
        <dbReference type="ARBA" id="ARBA00023315"/>
    </source>
</evidence>
<proteinExistence type="predicted"/>
<dbReference type="CDD" id="cd16913">
    <property type="entry name" value="YkuD_like"/>
    <property type="match status" value="1"/>
</dbReference>
<keyword evidence="6 7" id="KW-0961">Cell wall biogenesis/degradation</keyword>
<evidence type="ECO:0000256" key="7">
    <source>
        <dbReference type="PROSITE-ProRule" id="PRU01373"/>
    </source>
</evidence>
<sequence length="447" mass="47268">MTVSLRSTSHRKRGPFPPNAQPKVVVLALYLRTIITSEGFSLSRSSRTALSRRRVRHAALAGTALLAATLTACGGGSGAAGAGGAAEMKKKPDMAVSVNLTGDRVKAGEPVTVTLAEGKLALVKVTDAKGGELPGKISDDARTWTSERNAAPGTDYAVEAQNTDSQSASTRFATSAADKVNKLKINVPKGSTVGVGMPVSVVFDNPVANKAEVEKALKVTTSNGTEGSWGWFKDYSGSDRIDWRPKEYWKSGTDVKVDMNLNGVDSGKGGGLFARDYTTEFKVGKDRRMEVSLDTRKMKVTEDGQVVETIPVSAGTPGGQKASWSGKMVLMSKEGTIRMDSQTVGLGDSYDKMVDYSMRLTWSGMYVHAAPWNTANFGRANTSSGCVGMSTSDAADFYAKVQVGDPFEVVGSGSKGNAPLGNGYGEWNLSWDEWKTKSALAAGAQNG</sequence>
<dbReference type="EMBL" id="CP023701">
    <property type="protein sequence ID" value="QEU78092.1"/>
    <property type="molecule type" value="Genomic_DNA"/>
</dbReference>
<dbReference type="GO" id="GO:0018104">
    <property type="term" value="P:peptidoglycan-protein cross-linking"/>
    <property type="evidence" value="ECO:0007669"/>
    <property type="project" value="TreeGrafter"/>
</dbReference>
<keyword evidence="2" id="KW-0808">Transferase</keyword>
<dbReference type="InterPro" id="IPR041280">
    <property type="entry name" value="Big_10"/>
</dbReference>
<dbReference type="InterPro" id="IPR038063">
    <property type="entry name" value="Transpep_catalytic_dom"/>
</dbReference>
<dbReference type="UniPathway" id="UPA00219"/>
<dbReference type="InterPro" id="IPR050979">
    <property type="entry name" value="LD-transpeptidase"/>
</dbReference>
<dbReference type="CDD" id="cd13432">
    <property type="entry name" value="LDT_IgD_like_2"/>
    <property type="match status" value="1"/>
</dbReference>
<dbReference type="GO" id="GO:0071972">
    <property type="term" value="F:peptidoglycan L,D-transpeptidase activity"/>
    <property type="evidence" value="ECO:0007669"/>
    <property type="project" value="TreeGrafter"/>
</dbReference>
<evidence type="ECO:0000313" key="9">
    <source>
        <dbReference type="EMBL" id="QEU78092.1"/>
    </source>
</evidence>
<dbReference type="Pfam" id="PF03734">
    <property type="entry name" value="YkuD"/>
    <property type="match status" value="1"/>
</dbReference>
<dbReference type="GO" id="GO:0071555">
    <property type="term" value="P:cell wall organization"/>
    <property type="evidence" value="ECO:0007669"/>
    <property type="project" value="UniProtKB-UniRule"/>
</dbReference>
<dbReference type="Pfam" id="PF17964">
    <property type="entry name" value="Big_10"/>
    <property type="match status" value="1"/>
</dbReference>
<dbReference type="PANTHER" id="PTHR30582">
    <property type="entry name" value="L,D-TRANSPEPTIDASE"/>
    <property type="match status" value="1"/>
</dbReference>
<dbReference type="Gene3D" id="2.40.440.10">
    <property type="entry name" value="L,D-transpeptidase catalytic domain-like"/>
    <property type="match status" value="1"/>
</dbReference>
<feature type="active site" description="Proton donor/acceptor" evidence="7">
    <location>
        <position position="368"/>
    </location>
</feature>
<dbReference type="KEGG" id="ssub:CP968_07170"/>
<evidence type="ECO:0000256" key="2">
    <source>
        <dbReference type="ARBA" id="ARBA00022679"/>
    </source>
</evidence>
<dbReference type="AlphaFoldDB" id="A0A5P2UFS6"/>
<keyword evidence="5" id="KW-0012">Acyltransferase</keyword>
<dbReference type="PROSITE" id="PS52029">
    <property type="entry name" value="LD_TPASE"/>
    <property type="match status" value="1"/>
</dbReference>
<comment type="pathway">
    <text evidence="1 7">Cell wall biogenesis; peptidoglycan biosynthesis.</text>
</comment>
<dbReference type="SUPFAM" id="SSF141523">
    <property type="entry name" value="L,D-transpeptidase catalytic domain-like"/>
    <property type="match status" value="1"/>
</dbReference>